<dbReference type="REBASE" id="248451">
    <property type="entry name" value="M.Pva989ORF13555P"/>
</dbReference>
<evidence type="ECO:0000313" key="8">
    <source>
        <dbReference type="Proteomes" id="UP000241538"/>
    </source>
</evidence>
<gene>
    <name evidence="7" type="ORF">C9381_13555</name>
</gene>
<keyword evidence="5" id="KW-0949">S-adenosyl-L-methionine</keyword>
<protein>
    <recommendedName>
        <fullName evidence="2">site-specific DNA-methyltransferase (adenine-specific)</fullName>
        <ecNumber evidence="2">2.1.1.72</ecNumber>
    </recommendedName>
</protein>
<dbReference type="SUPFAM" id="SSF53335">
    <property type="entry name" value="S-adenosyl-L-methionine-dependent methyltransferases"/>
    <property type="match status" value="1"/>
</dbReference>
<dbReference type="EMBL" id="CP028349">
    <property type="protein sequence ID" value="AVV38162.1"/>
    <property type="molecule type" value="Genomic_DNA"/>
</dbReference>
<dbReference type="InterPro" id="IPR012327">
    <property type="entry name" value="MeTrfase_D12"/>
</dbReference>
<comment type="similarity">
    <text evidence="1">Belongs to the N(4)/N(6)-methyltransferase family.</text>
</comment>
<dbReference type="RefSeq" id="WP_107319818.1">
    <property type="nucleotide sequence ID" value="NZ_CP028349.1"/>
</dbReference>
<dbReference type="GO" id="GO:0009007">
    <property type="term" value="F:site-specific DNA-methyltransferase (adenine-specific) activity"/>
    <property type="evidence" value="ECO:0007669"/>
    <property type="project" value="UniProtKB-EC"/>
</dbReference>
<keyword evidence="3 7" id="KW-0489">Methyltransferase</keyword>
<dbReference type="InterPro" id="IPR029063">
    <property type="entry name" value="SAM-dependent_MTases_sf"/>
</dbReference>
<sequence length="288" mass="32995">MPITHSPLRYPGGKTAIFDIISTIADENNIKPCNYAEPYAGGAGLALTMLFSGYASNIYLNDIDRSIWAFWYSILNNCDDFIKKIESTDITIEEWHKQRDIQNNKTKASLFDLGFSSFFLNRTNRSGIILKAGVIGGLSQNGKYTLDCRFNKTDLIRKIKKIKSFEEKIHISNEDAIDFMNNFERKNVTNPLLCIDPPYFEKGSSLYTNFYEKDDHSKLRDTITSLKSPWILTYDNADEIRELYKNNDCFNFDINYSAANKRVGKEILVKSKNINLPTSLNIERLIAA</sequence>
<accession>A0AAN1NS23</accession>
<evidence type="ECO:0000256" key="6">
    <source>
        <dbReference type="ARBA" id="ARBA00047942"/>
    </source>
</evidence>
<dbReference type="GO" id="GO:0006298">
    <property type="term" value="P:mismatch repair"/>
    <property type="evidence" value="ECO:0007669"/>
    <property type="project" value="TreeGrafter"/>
</dbReference>
<evidence type="ECO:0000256" key="1">
    <source>
        <dbReference type="ARBA" id="ARBA00006594"/>
    </source>
</evidence>
<evidence type="ECO:0000313" key="7">
    <source>
        <dbReference type="EMBL" id="AVV38162.1"/>
    </source>
</evidence>
<reference evidence="7 8" key="1">
    <citation type="journal article" date="2018" name="Int J Genomics">
        <title>Comparative Genomics Analysis of Plasmid pPV989-94 from a Clinical Isolate of Pantoea vagans PV989.</title>
        <authorList>
            <person name="Xu L."/>
            <person name="Yin M."/>
            <person name="Zhu T."/>
            <person name="Lu J."/>
            <person name="Bao Q."/>
        </authorList>
    </citation>
    <scope>NUCLEOTIDE SEQUENCE [LARGE SCALE GENOMIC DNA]</scope>
    <source>
        <strain evidence="7 8">PV989</strain>
    </source>
</reference>
<comment type="catalytic activity">
    <reaction evidence="6">
        <text>a 2'-deoxyadenosine in DNA + S-adenosyl-L-methionine = an N(6)-methyl-2'-deoxyadenosine in DNA + S-adenosyl-L-homocysteine + H(+)</text>
        <dbReference type="Rhea" id="RHEA:15197"/>
        <dbReference type="Rhea" id="RHEA-COMP:12418"/>
        <dbReference type="Rhea" id="RHEA-COMP:12419"/>
        <dbReference type="ChEBI" id="CHEBI:15378"/>
        <dbReference type="ChEBI" id="CHEBI:57856"/>
        <dbReference type="ChEBI" id="CHEBI:59789"/>
        <dbReference type="ChEBI" id="CHEBI:90615"/>
        <dbReference type="ChEBI" id="CHEBI:90616"/>
        <dbReference type="EC" id="2.1.1.72"/>
    </reaction>
</comment>
<dbReference type="EC" id="2.1.1.72" evidence="2"/>
<dbReference type="Gene3D" id="1.10.1020.10">
    <property type="entry name" value="Adenine-specific Methyltransferase, Domain 2"/>
    <property type="match status" value="1"/>
</dbReference>
<dbReference type="InterPro" id="IPR023095">
    <property type="entry name" value="Ade_MeTrfase_dom_2"/>
</dbReference>
<dbReference type="GO" id="GO:0032259">
    <property type="term" value="P:methylation"/>
    <property type="evidence" value="ECO:0007669"/>
    <property type="project" value="UniProtKB-KW"/>
</dbReference>
<dbReference type="InterPro" id="IPR012263">
    <property type="entry name" value="M_m6A_EcoRV"/>
</dbReference>
<evidence type="ECO:0000256" key="5">
    <source>
        <dbReference type="ARBA" id="ARBA00022691"/>
    </source>
</evidence>
<dbReference type="GO" id="GO:0009307">
    <property type="term" value="P:DNA restriction-modification system"/>
    <property type="evidence" value="ECO:0007669"/>
    <property type="project" value="InterPro"/>
</dbReference>
<dbReference type="PRINTS" id="PR00505">
    <property type="entry name" value="D12N6MTFRASE"/>
</dbReference>
<dbReference type="AlphaFoldDB" id="A0AAN1NS23"/>
<dbReference type="PIRSF" id="PIRSF000398">
    <property type="entry name" value="M_m6A_EcoRV"/>
    <property type="match status" value="1"/>
</dbReference>
<dbReference type="Proteomes" id="UP000241538">
    <property type="component" value="Chromosome"/>
</dbReference>
<keyword evidence="4" id="KW-0808">Transferase</keyword>
<dbReference type="GO" id="GO:0043565">
    <property type="term" value="F:sequence-specific DNA binding"/>
    <property type="evidence" value="ECO:0007669"/>
    <property type="project" value="TreeGrafter"/>
</dbReference>
<evidence type="ECO:0000256" key="3">
    <source>
        <dbReference type="ARBA" id="ARBA00022603"/>
    </source>
</evidence>
<evidence type="ECO:0000256" key="4">
    <source>
        <dbReference type="ARBA" id="ARBA00022679"/>
    </source>
</evidence>
<dbReference type="GO" id="GO:1904047">
    <property type="term" value="F:S-adenosyl-L-methionine binding"/>
    <property type="evidence" value="ECO:0007669"/>
    <property type="project" value="TreeGrafter"/>
</dbReference>
<dbReference type="PANTHER" id="PTHR30481">
    <property type="entry name" value="DNA ADENINE METHYLASE"/>
    <property type="match status" value="1"/>
</dbReference>
<name>A0AAN1NS23_9GAMM</name>
<dbReference type="PANTHER" id="PTHR30481:SF2">
    <property type="entry name" value="SITE-SPECIFIC DNA-METHYLTRANSFERASE (ADENINE-SPECIFIC)"/>
    <property type="match status" value="1"/>
</dbReference>
<organism evidence="7 8">
    <name type="scientific">Pantoea vagans</name>
    <dbReference type="NCBI Taxonomy" id="470934"/>
    <lineage>
        <taxon>Bacteria</taxon>
        <taxon>Pseudomonadati</taxon>
        <taxon>Pseudomonadota</taxon>
        <taxon>Gammaproteobacteria</taxon>
        <taxon>Enterobacterales</taxon>
        <taxon>Erwiniaceae</taxon>
        <taxon>Pantoea</taxon>
    </lineage>
</organism>
<dbReference type="Gene3D" id="3.40.50.150">
    <property type="entry name" value="Vaccinia Virus protein VP39"/>
    <property type="match status" value="1"/>
</dbReference>
<proteinExistence type="inferred from homology"/>
<evidence type="ECO:0000256" key="2">
    <source>
        <dbReference type="ARBA" id="ARBA00011900"/>
    </source>
</evidence>